<feature type="compositionally biased region" description="Low complexity" evidence="1">
    <location>
        <begin position="132"/>
        <end position="144"/>
    </location>
</feature>
<evidence type="ECO:0000259" key="2">
    <source>
        <dbReference type="Pfam" id="PF05235"/>
    </source>
</evidence>
<comment type="caution">
    <text evidence="3">The sequence shown here is derived from an EMBL/GenBank/DDBJ whole genome shotgun (WGS) entry which is preliminary data.</text>
</comment>
<dbReference type="Pfam" id="PF05235">
    <property type="entry name" value="CHAD"/>
    <property type="match status" value="1"/>
</dbReference>
<gene>
    <name evidence="3" type="ORF">EEJ42_41355</name>
</gene>
<feature type="region of interest" description="Disordered" evidence="1">
    <location>
        <begin position="120"/>
        <end position="178"/>
    </location>
</feature>
<evidence type="ECO:0000256" key="1">
    <source>
        <dbReference type="SAM" id="MobiDB-lite"/>
    </source>
</evidence>
<evidence type="ECO:0000313" key="3">
    <source>
        <dbReference type="EMBL" id="RNF88668.1"/>
    </source>
</evidence>
<organism evidence="3 4">
    <name type="scientific">Streptomyces botrytidirepellens</name>
    <dbReference type="NCBI Taxonomy" id="2486417"/>
    <lineage>
        <taxon>Bacteria</taxon>
        <taxon>Bacillati</taxon>
        <taxon>Actinomycetota</taxon>
        <taxon>Actinomycetes</taxon>
        <taxon>Kitasatosporales</taxon>
        <taxon>Streptomycetaceae</taxon>
        <taxon>Streptomyces</taxon>
    </lineage>
</organism>
<dbReference type="AlphaFoldDB" id="A0A3M8T510"/>
<reference evidence="3 4" key="1">
    <citation type="submission" date="2018-11" db="EMBL/GenBank/DDBJ databases">
        <title>The Potential of Streptomyces as Biocontrol Agents against the Tomato grey mould, Botrytis cinerea (Gray mold) Frontiers in Microbiology.</title>
        <authorList>
            <person name="Li D."/>
        </authorList>
    </citation>
    <scope>NUCLEOTIDE SEQUENCE [LARGE SCALE GENOMIC DNA]</scope>
    <source>
        <strain evidence="3 4">NEAU-LD23</strain>
    </source>
</reference>
<dbReference type="InterPro" id="IPR007899">
    <property type="entry name" value="CHAD_dom"/>
</dbReference>
<dbReference type="RefSeq" id="WP_123107285.1">
    <property type="nucleotide sequence ID" value="NZ_RIBZ01000805.1"/>
</dbReference>
<accession>A0A3M8T510</accession>
<protein>
    <submittedName>
        <fullName evidence="3">CHAD domain-containing protein</fullName>
    </submittedName>
</protein>
<feature type="non-terminal residue" evidence="3">
    <location>
        <position position="178"/>
    </location>
</feature>
<evidence type="ECO:0000313" key="4">
    <source>
        <dbReference type="Proteomes" id="UP000275401"/>
    </source>
</evidence>
<feature type="compositionally biased region" description="Low complexity" evidence="1">
    <location>
        <begin position="151"/>
        <end position="170"/>
    </location>
</feature>
<dbReference type="EMBL" id="RIBZ01000805">
    <property type="protein sequence ID" value="RNF88668.1"/>
    <property type="molecule type" value="Genomic_DNA"/>
</dbReference>
<dbReference type="Proteomes" id="UP000275401">
    <property type="component" value="Unassembled WGS sequence"/>
</dbReference>
<proteinExistence type="predicted"/>
<keyword evidence="4" id="KW-1185">Reference proteome</keyword>
<name>A0A3M8T510_9ACTN</name>
<sequence length="178" mass="18130">MTKRAAESPVATASEHQPACPATAGEVLSEYLHTQAGDFLRSLRLHGESGADVEEAAEAARLLRRAARRISGALSVYRPITDTVWSDQLRAELAWLSGTLALEHAYAGRLARLRDALQRLSGAGGPPDRTPPGDAAAGEPAATGVDPEAVGASGSTTLAARTARGGVTAGIDGPAGAA</sequence>
<feature type="domain" description="CHAD" evidence="2">
    <location>
        <begin position="38"/>
        <end position="130"/>
    </location>
</feature>